<protein>
    <submittedName>
        <fullName evidence="1">5947_t:CDS:1</fullName>
    </submittedName>
</protein>
<comment type="caution">
    <text evidence="1">The sequence shown here is derived from an EMBL/GenBank/DDBJ whole genome shotgun (WGS) entry which is preliminary data.</text>
</comment>
<keyword evidence="2" id="KW-1185">Reference proteome</keyword>
<proteinExistence type="predicted"/>
<evidence type="ECO:0000313" key="2">
    <source>
        <dbReference type="Proteomes" id="UP000789860"/>
    </source>
</evidence>
<sequence length="185" mass="22708">MSKKSKKFLNSKFQLQREQHEQENEKDRIFKREENDKHHISMKEIESMKIKSKEHIEEQKLIFQEQENEKDRRFHIEMIKYCGEIIKYIIEKHFAWVFFTSLLHISIYFYYVSNNNKIDNIGLYTYTEGNKYVRASEDLYRCYNGEIRLSALEDSFGYYYDVTHCNNLKIYYCKSKIFEGNFQNF</sequence>
<organism evidence="1 2">
    <name type="scientific">Scutellospora calospora</name>
    <dbReference type="NCBI Taxonomy" id="85575"/>
    <lineage>
        <taxon>Eukaryota</taxon>
        <taxon>Fungi</taxon>
        <taxon>Fungi incertae sedis</taxon>
        <taxon>Mucoromycota</taxon>
        <taxon>Glomeromycotina</taxon>
        <taxon>Glomeromycetes</taxon>
        <taxon>Diversisporales</taxon>
        <taxon>Gigasporaceae</taxon>
        <taxon>Scutellospora</taxon>
    </lineage>
</organism>
<gene>
    <name evidence="1" type="ORF">SCALOS_LOCUS505</name>
</gene>
<accession>A0ACA9JVZ5</accession>
<dbReference type="Proteomes" id="UP000789860">
    <property type="component" value="Unassembled WGS sequence"/>
</dbReference>
<evidence type="ECO:0000313" key="1">
    <source>
        <dbReference type="EMBL" id="CAG8439297.1"/>
    </source>
</evidence>
<name>A0ACA9JVZ5_9GLOM</name>
<reference evidence="1" key="1">
    <citation type="submission" date="2021-06" db="EMBL/GenBank/DDBJ databases">
        <authorList>
            <person name="Kallberg Y."/>
            <person name="Tangrot J."/>
            <person name="Rosling A."/>
        </authorList>
    </citation>
    <scope>NUCLEOTIDE SEQUENCE</scope>
    <source>
        <strain evidence="1">AU212A</strain>
    </source>
</reference>
<dbReference type="EMBL" id="CAJVPM010000245">
    <property type="protein sequence ID" value="CAG8439297.1"/>
    <property type="molecule type" value="Genomic_DNA"/>
</dbReference>